<accession>A0AAP7CBH3</accession>
<organism evidence="5 6">
    <name type="scientific">Corynebacterium coyleae</name>
    <dbReference type="NCBI Taxonomy" id="53374"/>
    <lineage>
        <taxon>Bacteria</taxon>
        <taxon>Bacillati</taxon>
        <taxon>Actinomycetota</taxon>
        <taxon>Actinomycetes</taxon>
        <taxon>Mycobacteriales</taxon>
        <taxon>Corynebacteriaceae</taxon>
        <taxon>Corynebacterium</taxon>
    </lineage>
</organism>
<dbReference type="AlphaFoldDB" id="A0AAP7CBH3"/>
<feature type="chain" id="PRO_5043014397" evidence="4">
    <location>
        <begin position="20"/>
        <end position="134"/>
    </location>
</feature>
<dbReference type="RefSeq" id="WP_167615641.1">
    <property type="nucleotide sequence ID" value="NZ_JAAUVV010000002.1"/>
</dbReference>
<dbReference type="GO" id="GO:0016787">
    <property type="term" value="F:hydrolase activity"/>
    <property type="evidence" value="ECO:0007669"/>
    <property type="project" value="UniProtKB-KW"/>
</dbReference>
<evidence type="ECO:0000256" key="3">
    <source>
        <dbReference type="SAM" id="MobiDB-lite"/>
    </source>
</evidence>
<dbReference type="InterPro" id="IPR016191">
    <property type="entry name" value="Ribonuclease/ribotoxin"/>
</dbReference>
<evidence type="ECO:0000256" key="4">
    <source>
        <dbReference type="SAM" id="SignalP"/>
    </source>
</evidence>
<keyword evidence="2" id="KW-0378">Hydrolase</keyword>
<evidence type="ECO:0000313" key="6">
    <source>
        <dbReference type="Proteomes" id="UP000591626"/>
    </source>
</evidence>
<evidence type="ECO:0000256" key="2">
    <source>
        <dbReference type="ARBA" id="ARBA00022801"/>
    </source>
</evidence>
<sequence>MKRPIVLLTCLALSSCVSTTPSPTPAPTSAVSSSATASGLPACGPLPDEAWDTVDLIEAGGPFPYPANDDKRFGNYERVLPQESRNYYREYTVDTPGLRHRGARRIVTGGNASGVEAWYYTDDHYESFCEMEVN</sequence>
<name>A0AAP7CBH3_9CORY</name>
<dbReference type="PROSITE" id="PS51257">
    <property type="entry name" value="PROKAR_LIPOPROTEIN"/>
    <property type="match status" value="1"/>
</dbReference>
<dbReference type="GO" id="GO:0003723">
    <property type="term" value="F:RNA binding"/>
    <property type="evidence" value="ECO:0007669"/>
    <property type="project" value="InterPro"/>
</dbReference>
<dbReference type="Pfam" id="PF00545">
    <property type="entry name" value="Ribonuclease"/>
    <property type="match status" value="1"/>
</dbReference>
<evidence type="ECO:0000313" key="5">
    <source>
        <dbReference type="EMBL" id="NJJ03064.1"/>
    </source>
</evidence>
<protein>
    <submittedName>
        <fullName evidence="5">Guanyl-specific ribonuclease</fullName>
    </submittedName>
</protein>
<proteinExistence type="predicted"/>
<dbReference type="InterPro" id="IPR000026">
    <property type="entry name" value="N1-like"/>
</dbReference>
<gene>
    <name evidence="5" type="ORF">HC138_01535</name>
</gene>
<feature type="compositionally biased region" description="Low complexity" evidence="3">
    <location>
        <begin position="19"/>
        <end position="38"/>
    </location>
</feature>
<dbReference type="Proteomes" id="UP000591626">
    <property type="component" value="Unassembled WGS sequence"/>
</dbReference>
<dbReference type="GO" id="GO:0004521">
    <property type="term" value="F:RNA endonuclease activity"/>
    <property type="evidence" value="ECO:0007669"/>
    <property type="project" value="InterPro"/>
</dbReference>
<dbReference type="SUPFAM" id="SSF53933">
    <property type="entry name" value="Microbial ribonucleases"/>
    <property type="match status" value="1"/>
</dbReference>
<comment type="caution">
    <text evidence="5">The sequence shown here is derived from an EMBL/GenBank/DDBJ whole genome shotgun (WGS) entry which is preliminary data.</text>
</comment>
<keyword evidence="4" id="KW-0732">Signal</keyword>
<dbReference type="Gene3D" id="3.10.450.30">
    <property type="entry name" value="Microbial ribonucleases"/>
    <property type="match status" value="1"/>
</dbReference>
<keyword evidence="1" id="KW-0540">Nuclease</keyword>
<dbReference type="EMBL" id="JAAUVV010000002">
    <property type="protein sequence ID" value="NJJ03064.1"/>
    <property type="molecule type" value="Genomic_DNA"/>
</dbReference>
<evidence type="ECO:0000256" key="1">
    <source>
        <dbReference type="ARBA" id="ARBA00022722"/>
    </source>
</evidence>
<feature type="region of interest" description="Disordered" evidence="3">
    <location>
        <begin position="19"/>
        <end position="39"/>
    </location>
</feature>
<reference evidence="5 6" key="1">
    <citation type="submission" date="2020-03" db="EMBL/GenBank/DDBJ databases">
        <title>Draft genome sequences of bacterial isolates from the female urobiome.</title>
        <authorList>
            <person name="Miller-Ensminger T."/>
            <person name="Wolfe A.J."/>
            <person name="Putonti C."/>
        </authorList>
    </citation>
    <scope>NUCLEOTIDE SEQUENCE [LARGE SCALE GENOMIC DNA]</scope>
    <source>
        <strain evidence="5 6">UMB8490</strain>
    </source>
</reference>
<feature type="signal peptide" evidence="4">
    <location>
        <begin position="1"/>
        <end position="19"/>
    </location>
</feature>